<protein>
    <submittedName>
        <fullName evidence="6">Helix-turn-helix domain-containing protein</fullName>
    </submittedName>
</protein>
<proteinExistence type="predicted"/>
<dbReference type="Proteomes" id="UP001183390">
    <property type="component" value="Unassembled WGS sequence"/>
</dbReference>
<evidence type="ECO:0000259" key="5">
    <source>
        <dbReference type="PROSITE" id="PS50977"/>
    </source>
</evidence>
<dbReference type="PANTHER" id="PTHR30055:SF234">
    <property type="entry name" value="HTH-TYPE TRANSCRIPTIONAL REGULATOR BETI"/>
    <property type="match status" value="1"/>
</dbReference>
<feature type="domain" description="HTH tetR-type" evidence="5">
    <location>
        <begin position="5"/>
        <end position="65"/>
    </location>
</feature>
<evidence type="ECO:0000256" key="1">
    <source>
        <dbReference type="ARBA" id="ARBA00023015"/>
    </source>
</evidence>
<gene>
    <name evidence="6" type="ORF">RM479_10825</name>
</gene>
<accession>A0ABU2M8N1</accession>
<dbReference type="InterPro" id="IPR023772">
    <property type="entry name" value="DNA-bd_HTH_TetR-type_CS"/>
</dbReference>
<dbReference type="Pfam" id="PF00440">
    <property type="entry name" value="TetR_N"/>
    <property type="match status" value="1"/>
</dbReference>
<dbReference type="PANTHER" id="PTHR30055">
    <property type="entry name" value="HTH-TYPE TRANSCRIPTIONAL REGULATOR RUTR"/>
    <property type="match status" value="1"/>
</dbReference>
<dbReference type="InterPro" id="IPR001647">
    <property type="entry name" value="HTH_TetR"/>
</dbReference>
<dbReference type="InterPro" id="IPR009057">
    <property type="entry name" value="Homeodomain-like_sf"/>
</dbReference>
<name>A0ABU2M8N1_9ACTN</name>
<reference evidence="7" key="1">
    <citation type="submission" date="2023-07" db="EMBL/GenBank/DDBJ databases">
        <title>30 novel species of actinomycetes from the DSMZ collection.</title>
        <authorList>
            <person name="Nouioui I."/>
        </authorList>
    </citation>
    <scope>NUCLEOTIDE SEQUENCE [LARGE SCALE GENOMIC DNA]</scope>
    <source>
        <strain evidence="7">DSM 44743</strain>
    </source>
</reference>
<evidence type="ECO:0000256" key="2">
    <source>
        <dbReference type="ARBA" id="ARBA00023125"/>
    </source>
</evidence>
<dbReference type="PRINTS" id="PR00455">
    <property type="entry name" value="HTHTETR"/>
</dbReference>
<evidence type="ECO:0000256" key="4">
    <source>
        <dbReference type="PROSITE-ProRule" id="PRU00335"/>
    </source>
</evidence>
<feature type="DNA-binding region" description="H-T-H motif" evidence="4">
    <location>
        <begin position="28"/>
        <end position="47"/>
    </location>
</feature>
<evidence type="ECO:0000313" key="6">
    <source>
        <dbReference type="EMBL" id="MDT0328902.1"/>
    </source>
</evidence>
<comment type="caution">
    <text evidence="6">The sequence shown here is derived from an EMBL/GenBank/DDBJ whole genome shotgun (WGS) entry which is preliminary data.</text>
</comment>
<dbReference type="PROSITE" id="PS01081">
    <property type="entry name" value="HTH_TETR_1"/>
    <property type="match status" value="1"/>
</dbReference>
<evidence type="ECO:0000313" key="7">
    <source>
        <dbReference type="Proteomes" id="UP001183390"/>
    </source>
</evidence>
<keyword evidence="1" id="KW-0805">Transcription regulation</keyword>
<keyword evidence="3" id="KW-0804">Transcription</keyword>
<dbReference type="SUPFAM" id="SSF46689">
    <property type="entry name" value="Homeodomain-like"/>
    <property type="match status" value="1"/>
</dbReference>
<dbReference type="Gene3D" id="1.10.357.10">
    <property type="entry name" value="Tetracycline Repressor, domain 2"/>
    <property type="match status" value="1"/>
</dbReference>
<dbReference type="PROSITE" id="PS50977">
    <property type="entry name" value="HTH_TETR_2"/>
    <property type="match status" value="1"/>
</dbReference>
<keyword evidence="7" id="KW-1185">Reference proteome</keyword>
<dbReference type="EMBL" id="JAVREP010000006">
    <property type="protein sequence ID" value="MDT0328902.1"/>
    <property type="molecule type" value="Genomic_DNA"/>
</dbReference>
<sequence>MVRPSVDTAVILEAAADVLARHGPTRTTMEEIAARAGVAKGVLYLRFRGKEALLRAVIDREMGLALDVTREAVATDPRGGLPSRLFAHSLKAMHDRPFLVSLYQGSRPPGGFGGDGPALHRSHGVLDVDFLRELSEAGMLRADIDASALAVNLAVWNVGLAATAPHGDVDALILSMGTLVARSADADVEDTDPGKECFARLADRLAETWGHR</sequence>
<keyword evidence="2 4" id="KW-0238">DNA-binding</keyword>
<dbReference type="RefSeq" id="WP_311511586.1">
    <property type="nucleotide sequence ID" value="NZ_JAVREP010000006.1"/>
</dbReference>
<dbReference type="InterPro" id="IPR050109">
    <property type="entry name" value="HTH-type_TetR-like_transc_reg"/>
</dbReference>
<organism evidence="6 7">
    <name type="scientific">Nocardiopsis lambiniae</name>
    <dbReference type="NCBI Taxonomy" id="3075539"/>
    <lineage>
        <taxon>Bacteria</taxon>
        <taxon>Bacillati</taxon>
        <taxon>Actinomycetota</taxon>
        <taxon>Actinomycetes</taxon>
        <taxon>Streptosporangiales</taxon>
        <taxon>Nocardiopsidaceae</taxon>
        <taxon>Nocardiopsis</taxon>
    </lineage>
</organism>
<evidence type="ECO:0000256" key="3">
    <source>
        <dbReference type="ARBA" id="ARBA00023163"/>
    </source>
</evidence>